<dbReference type="InterPro" id="IPR011042">
    <property type="entry name" value="6-blade_b-propeller_TolB-like"/>
</dbReference>
<accession>A0ABU4F7W1</accession>
<comment type="similarity">
    <text evidence="1">Belongs to the TolB family.</text>
</comment>
<evidence type="ECO:0000313" key="4">
    <source>
        <dbReference type="EMBL" id="MDV7216678.1"/>
    </source>
</evidence>
<dbReference type="SUPFAM" id="SSF82171">
    <property type="entry name" value="DPP6 N-terminal domain-like"/>
    <property type="match status" value="1"/>
</dbReference>
<dbReference type="InterPro" id="IPR011659">
    <property type="entry name" value="WD40"/>
</dbReference>
<evidence type="ECO:0000256" key="1">
    <source>
        <dbReference type="ARBA" id="ARBA00009820"/>
    </source>
</evidence>
<evidence type="ECO:0000256" key="3">
    <source>
        <dbReference type="SAM" id="SignalP"/>
    </source>
</evidence>
<evidence type="ECO:0000313" key="5">
    <source>
        <dbReference type="Proteomes" id="UP001187346"/>
    </source>
</evidence>
<keyword evidence="3" id="KW-0732">Signal</keyword>
<dbReference type="RefSeq" id="WP_317771203.1">
    <property type="nucleotide sequence ID" value="NZ_JAWMAJ010000031.1"/>
</dbReference>
<protein>
    <recommendedName>
        <fullName evidence="6">WD40 domain-containing protein</fullName>
    </recommendedName>
</protein>
<evidence type="ECO:0008006" key="6">
    <source>
        <dbReference type="Google" id="ProtNLM"/>
    </source>
</evidence>
<comment type="caution">
    <text evidence="4">The sequence shown here is derived from an EMBL/GenBank/DDBJ whole genome shotgun (WGS) entry which is preliminary data.</text>
</comment>
<sequence>MDISARAALATALVTAAVTLAGTTATAAPEIPYTERASLSTSDGQLTDASFGAAATDDGVVFTTNAAVDSGDTNGQSDVFFRSSTGTHAVSYAAKPGDVMADGPSYEPSACSTGRMIAFVSQAADLTTTPRQDHEPLIYVRNRSVGKISPLPRSYQGVPFTSMGSPAISFDCQWVAFVATLPSTPDHVEQARVYRYRVYDGSIAPVSQVSEDGSRAAGRPSISADGRHIAYQYSIPHPGGPANDSDIYVRDMETGTLEKASVARNGGPANRESTGPSISADGRRVAFDSYASNLAHGDTNGSANVFVRDLDTDRTRLIKGKGRGAFTYGASLSADGLRVAYESGRLARPDGPRQVWLADLTAGTAQLVSANARGGPGDGSSTNPSVQPDGLAVAFASYADDLVPDDTNGTLDVFVRHLS</sequence>
<dbReference type="Proteomes" id="UP001187346">
    <property type="component" value="Unassembled WGS sequence"/>
</dbReference>
<feature type="signal peptide" evidence="3">
    <location>
        <begin position="1"/>
        <end position="27"/>
    </location>
</feature>
<keyword evidence="5" id="KW-1185">Reference proteome</keyword>
<feature type="region of interest" description="Disordered" evidence="2">
    <location>
        <begin position="260"/>
        <end position="280"/>
    </location>
</feature>
<name>A0ABU4F7W1_9ACTN</name>
<dbReference type="Gene3D" id="2.120.10.30">
    <property type="entry name" value="TolB, C-terminal domain"/>
    <property type="match status" value="1"/>
</dbReference>
<dbReference type="EMBL" id="JAWMAJ010000031">
    <property type="protein sequence ID" value="MDV7216678.1"/>
    <property type="molecule type" value="Genomic_DNA"/>
</dbReference>
<dbReference type="PANTHER" id="PTHR36842">
    <property type="entry name" value="PROTEIN TOLB HOMOLOG"/>
    <property type="match status" value="1"/>
</dbReference>
<gene>
    <name evidence="4" type="ORF">R5A26_12025</name>
</gene>
<organism evidence="4 5">
    <name type="scientific">Streptomyces prunicolor</name>
    <dbReference type="NCBI Taxonomy" id="67348"/>
    <lineage>
        <taxon>Bacteria</taxon>
        <taxon>Bacillati</taxon>
        <taxon>Actinomycetota</taxon>
        <taxon>Actinomycetes</taxon>
        <taxon>Kitasatosporales</taxon>
        <taxon>Streptomycetaceae</taxon>
        <taxon>Streptomyces</taxon>
    </lineage>
</organism>
<evidence type="ECO:0000256" key="2">
    <source>
        <dbReference type="SAM" id="MobiDB-lite"/>
    </source>
</evidence>
<dbReference type="Pfam" id="PF07676">
    <property type="entry name" value="PD40"/>
    <property type="match status" value="3"/>
</dbReference>
<reference evidence="4 5" key="1">
    <citation type="submission" date="2023-10" db="EMBL/GenBank/DDBJ databases">
        <title>Characterization of rhizosphere-enriched actinobacteria from wheat plants lab-grown on chernevaya soil.</title>
        <authorList>
            <person name="Tikhonova E.N."/>
            <person name="Konopkin A."/>
            <person name="Kravchenko I.K."/>
        </authorList>
    </citation>
    <scope>NUCLEOTIDE SEQUENCE [LARGE SCALE GENOMIC DNA]</scope>
    <source>
        <strain evidence="4 5">RR29</strain>
    </source>
</reference>
<feature type="chain" id="PRO_5046668232" description="WD40 domain-containing protein" evidence="3">
    <location>
        <begin position="28"/>
        <end position="419"/>
    </location>
</feature>
<dbReference type="PANTHER" id="PTHR36842:SF1">
    <property type="entry name" value="PROTEIN TOLB"/>
    <property type="match status" value="1"/>
</dbReference>
<proteinExistence type="inferred from homology"/>